<evidence type="ECO:0000313" key="2">
    <source>
        <dbReference type="Proteomes" id="UP000012329"/>
    </source>
</evidence>
<reference evidence="1 2" key="1">
    <citation type="submission" date="2013-02" db="EMBL/GenBank/DDBJ databases">
        <authorList>
            <person name="Harkins D.M."/>
            <person name="Durkin A.S."/>
            <person name="Brinkac L.M."/>
            <person name="Haft D.H."/>
            <person name="Selengut J.D."/>
            <person name="Sanka R."/>
            <person name="DePew J."/>
            <person name="Purushe J."/>
            <person name="Whelen A.C."/>
            <person name="Vinetz J.M."/>
            <person name="Sutton G.G."/>
            <person name="Nierman W.C."/>
            <person name="Fouts D.E."/>
        </authorList>
    </citation>
    <scope>NUCLEOTIDE SEQUENCE [LARGE SCALE GENOMIC DNA]</scope>
    <source>
        <strain evidence="1 2">2002000626</strain>
    </source>
</reference>
<dbReference type="SUPFAM" id="SSF55486">
    <property type="entry name" value="Metalloproteases ('zincins'), catalytic domain"/>
    <property type="match status" value="1"/>
</dbReference>
<dbReference type="Pfam" id="PF02074">
    <property type="entry name" value="Peptidase_M32"/>
    <property type="match status" value="1"/>
</dbReference>
<dbReference type="InterPro" id="IPR001333">
    <property type="entry name" value="Peptidase_M32_Taq"/>
</dbReference>
<dbReference type="GO" id="GO:0006508">
    <property type="term" value="P:proteolysis"/>
    <property type="evidence" value="ECO:0007669"/>
    <property type="project" value="InterPro"/>
</dbReference>
<dbReference type="EMBL" id="AFJL02000125">
    <property type="protein sequence ID" value="EMY04491.1"/>
    <property type="molecule type" value="Genomic_DNA"/>
</dbReference>
<keyword evidence="1" id="KW-0121">Carboxypeptidase</keyword>
<accession>A0A829D7X8</accession>
<dbReference type="PROSITE" id="PS52034">
    <property type="entry name" value="PEPTIDASE_M32"/>
    <property type="match status" value="1"/>
</dbReference>
<organism evidence="1 2">
    <name type="scientific">Leptospira interrogans str. 2002000626</name>
    <dbReference type="NCBI Taxonomy" id="996803"/>
    <lineage>
        <taxon>Bacteria</taxon>
        <taxon>Pseudomonadati</taxon>
        <taxon>Spirochaetota</taxon>
        <taxon>Spirochaetia</taxon>
        <taxon>Leptospirales</taxon>
        <taxon>Leptospiraceae</taxon>
        <taxon>Leptospira</taxon>
    </lineage>
</organism>
<dbReference type="PANTHER" id="PTHR34217:SF1">
    <property type="entry name" value="CARBOXYPEPTIDASE 1"/>
    <property type="match status" value="1"/>
</dbReference>
<dbReference type="Proteomes" id="UP000012329">
    <property type="component" value="Unassembled WGS sequence"/>
</dbReference>
<dbReference type="PANTHER" id="PTHR34217">
    <property type="entry name" value="METAL-DEPENDENT CARBOXYPEPTIDASE"/>
    <property type="match status" value="1"/>
</dbReference>
<dbReference type="Gene3D" id="1.10.1370.30">
    <property type="match status" value="1"/>
</dbReference>
<dbReference type="PRINTS" id="PR00998">
    <property type="entry name" value="CRBOXYPTASET"/>
</dbReference>
<proteinExistence type="predicted"/>
<name>A0A829D7X8_LEPIR</name>
<gene>
    <name evidence="1" type="ORF">LEP1GSC029_2576</name>
</gene>
<dbReference type="GO" id="GO:0004181">
    <property type="term" value="F:metallocarboxypeptidase activity"/>
    <property type="evidence" value="ECO:0007669"/>
    <property type="project" value="InterPro"/>
</dbReference>
<keyword evidence="1" id="KW-0645">Protease</keyword>
<protein>
    <submittedName>
        <fullName evidence="1">Thermostable carboxypeptidase 1 family protein</fullName>
    </submittedName>
</protein>
<dbReference type="AlphaFoldDB" id="A0A829D7X8"/>
<evidence type="ECO:0000313" key="1">
    <source>
        <dbReference type="EMBL" id="EMY04491.1"/>
    </source>
</evidence>
<comment type="caution">
    <text evidence="1">The sequence shown here is derived from an EMBL/GenBank/DDBJ whole genome shotgun (WGS) entry which is preliminary data.</text>
</comment>
<keyword evidence="1" id="KW-0378">Hydrolase</keyword>
<sequence length="244" mass="27912">MGEALPSILGLSSKMSRLDASEHPFSTSLGSKDKRITTRYDLKDPLSSIFSILHETGHSLYEIGISEIEGGPSPLHDSVSLGVHESQSRLWENQVGRSLEFWEMYYPILLENLNITKQELSFSDLFSYINQSTPSLIRVEADQITYNLHIILRFEIERELINGKIQVYELPEIWNSKMKEMFGIVVSSDREGVLQDVHWSGGAFGYFPTYTLGNIYSAQLFQTFLKQNPNFQTTVKEKKTFLPF</sequence>